<protein>
    <submittedName>
        <fullName evidence="1">Uncharacterized protein</fullName>
    </submittedName>
</protein>
<name>A0ABU1I8S3_9BURK</name>
<dbReference type="Proteomes" id="UP001267710">
    <property type="component" value="Unassembled WGS sequence"/>
</dbReference>
<sequence>MSAASLIATHLNAPYGKVVTAEDVIESLRSGHFAAASEEANGILEALFTEVSPDLILQCADQVGAPPEKVAHLYEMALELGVMRSPAWEDATSSVSRLQE</sequence>
<dbReference type="RefSeq" id="WP_309827220.1">
    <property type="nucleotide sequence ID" value="NZ_JAVIZX010000001.1"/>
</dbReference>
<keyword evidence="2" id="KW-1185">Reference proteome</keyword>
<organism evidence="1 2">
    <name type="scientific">Paracidovorax wautersii</name>
    <dbReference type="NCBI Taxonomy" id="1177982"/>
    <lineage>
        <taxon>Bacteria</taxon>
        <taxon>Pseudomonadati</taxon>
        <taxon>Pseudomonadota</taxon>
        <taxon>Betaproteobacteria</taxon>
        <taxon>Burkholderiales</taxon>
        <taxon>Comamonadaceae</taxon>
        <taxon>Paracidovorax</taxon>
    </lineage>
</organism>
<comment type="caution">
    <text evidence="1">The sequence shown here is derived from an EMBL/GenBank/DDBJ whole genome shotgun (WGS) entry which is preliminary data.</text>
</comment>
<dbReference type="EMBL" id="JAVIZX010000001">
    <property type="protein sequence ID" value="MDR6213615.1"/>
    <property type="molecule type" value="Genomic_DNA"/>
</dbReference>
<gene>
    <name evidence="1" type="ORF">QE399_001304</name>
</gene>
<reference evidence="1 2" key="1">
    <citation type="submission" date="2023-08" db="EMBL/GenBank/DDBJ databases">
        <title>Functional and genomic diversity of the sorghum phyllosphere microbiome.</title>
        <authorList>
            <person name="Shade A."/>
        </authorList>
    </citation>
    <scope>NUCLEOTIDE SEQUENCE [LARGE SCALE GENOMIC DNA]</scope>
    <source>
        <strain evidence="1 2">SORGH_AS_0335</strain>
    </source>
</reference>
<accession>A0ABU1I8S3</accession>
<evidence type="ECO:0000313" key="2">
    <source>
        <dbReference type="Proteomes" id="UP001267710"/>
    </source>
</evidence>
<proteinExistence type="predicted"/>
<evidence type="ECO:0000313" key="1">
    <source>
        <dbReference type="EMBL" id="MDR6213615.1"/>
    </source>
</evidence>